<dbReference type="InterPro" id="IPR004682">
    <property type="entry name" value="TRAP_DctP"/>
</dbReference>
<proteinExistence type="inferred from homology"/>
<feature type="signal peptide" evidence="5">
    <location>
        <begin position="1"/>
        <end position="26"/>
    </location>
</feature>
<evidence type="ECO:0000256" key="3">
    <source>
        <dbReference type="ARBA" id="ARBA00022448"/>
    </source>
</evidence>
<comment type="similarity">
    <text evidence="2">Belongs to the bacterial solute-binding protein 7 family.</text>
</comment>
<dbReference type="HOGENOM" id="CLU_036176_1_1_4"/>
<dbReference type="NCBIfam" id="NF037995">
    <property type="entry name" value="TRAP_S1"/>
    <property type="match status" value="1"/>
</dbReference>
<dbReference type="PANTHER" id="PTHR33376">
    <property type="match status" value="1"/>
</dbReference>
<dbReference type="PATRIC" id="fig|1246301.3.peg.683"/>
<dbReference type="PROSITE" id="PS51318">
    <property type="entry name" value="TAT"/>
    <property type="match status" value="1"/>
</dbReference>
<dbReference type="InterPro" id="IPR006311">
    <property type="entry name" value="TAT_signal"/>
</dbReference>
<dbReference type="AlphaFoldDB" id="T1X629"/>
<protein>
    <submittedName>
        <fullName evidence="6">TRAP dicarboxylate transporter, subunit DctP</fullName>
    </submittedName>
</protein>
<dbReference type="NCBIfam" id="TIGR00787">
    <property type="entry name" value="dctP"/>
    <property type="match status" value="1"/>
</dbReference>
<name>T1X629_VARPD</name>
<feature type="chain" id="PRO_5004585838" evidence="5">
    <location>
        <begin position="27"/>
        <end position="336"/>
    </location>
</feature>
<dbReference type="Gene3D" id="3.40.190.170">
    <property type="entry name" value="Bacterial extracellular solute-binding protein, family 7"/>
    <property type="match status" value="1"/>
</dbReference>
<dbReference type="Proteomes" id="UP000016223">
    <property type="component" value="Chromosome 1"/>
</dbReference>
<organism evidence="6 7">
    <name type="scientific">Variovorax paradoxus B4</name>
    <dbReference type="NCBI Taxonomy" id="1246301"/>
    <lineage>
        <taxon>Bacteria</taxon>
        <taxon>Pseudomonadati</taxon>
        <taxon>Pseudomonadota</taxon>
        <taxon>Betaproteobacteria</taxon>
        <taxon>Burkholderiales</taxon>
        <taxon>Comamonadaceae</taxon>
        <taxon>Variovorax</taxon>
    </lineage>
</organism>
<sequence>MMQRRTALKTLASAAVATSMPGLAFAQGNKISMKLGISLAQSHPTVVGLQAACAEILKESNGQLAIEVFPNSQLGSDTDMISQVRSGAIEMMATASGVFATLIPSAAVAVTPFVFPDLESAFRAMDGDLGAHIRAGFTKVNLVPLGKAWDHGFRHVTMSTKPVKTVQDLQGVKLRVPATPVLQQTFKALGASPTTIGIGEAYTALQTKVVDGQENGLAIIEAQRFYEVQKYCSLTGHAWECFWIAANPRTWSVVPENLRQIAARAFEAHAVKTRAAMASLNTSLQESLSKRGLVFNNVDPKPFREALQKAGAYKEWKSKFGDETWALLEKYAGKLA</sequence>
<dbReference type="PANTHER" id="PTHR33376:SF4">
    <property type="entry name" value="SIALIC ACID-BINDING PERIPLASMIC PROTEIN SIAP"/>
    <property type="match status" value="1"/>
</dbReference>
<keyword evidence="4 5" id="KW-0732">Signal</keyword>
<evidence type="ECO:0000313" key="6">
    <source>
        <dbReference type="EMBL" id="AGU47794.1"/>
    </source>
</evidence>
<keyword evidence="3" id="KW-0813">Transport</keyword>
<dbReference type="InterPro" id="IPR018389">
    <property type="entry name" value="DctP_fam"/>
</dbReference>
<comment type="subcellular location">
    <subcellularLocation>
        <location evidence="1">Cell envelope</location>
    </subcellularLocation>
</comment>
<evidence type="ECO:0000256" key="4">
    <source>
        <dbReference type="ARBA" id="ARBA00022729"/>
    </source>
</evidence>
<dbReference type="RefSeq" id="WP_021005352.1">
    <property type="nucleotide sequence ID" value="NC_022247.1"/>
</dbReference>
<accession>T1X629</accession>
<reference evidence="6 7" key="1">
    <citation type="submission" date="2012-10" db="EMBL/GenBank/DDBJ databases">
        <title>Genome sequence of Variovorax paradoxus B4.</title>
        <authorList>
            <person name="Schuldes J."/>
            <person name="Brandt U."/>
            <person name="Hiessl S."/>
            <person name="Wuebbeler J.H."/>
            <person name="Thuermer A."/>
            <person name="Steinbuechel A."/>
            <person name="Daniel R."/>
        </authorList>
    </citation>
    <scope>NUCLEOTIDE SEQUENCE [LARGE SCALE GENOMIC DNA]</scope>
    <source>
        <strain evidence="6 7">B4</strain>
    </source>
</reference>
<dbReference type="Pfam" id="PF03480">
    <property type="entry name" value="DctP"/>
    <property type="match status" value="1"/>
</dbReference>
<dbReference type="KEGG" id="vpd:VAPA_1c06640"/>
<evidence type="ECO:0000256" key="1">
    <source>
        <dbReference type="ARBA" id="ARBA00004196"/>
    </source>
</evidence>
<dbReference type="GO" id="GO:0055085">
    <property type="term" value="P:transmembrane transport"/>
    <property type="evidence" value="ECO:0007669"/>
    <property type="project" value="InterPro"/>
</dbReference>
<dbReference type="OrthoDB" id="9794826at2"/>
<dbReference type="CDD" id="cd13603">
    <property type="entry name" value="PBP2_TRAP_Siap_TeaA_like"/>
    <property type="match status" value="1"/>
</dbReference>
<gene>
    <name evidence="6" type="primary">dctP3</name>
    <name evidence="6" type="ORF">VAPA_1c06640</name>
</gene>
<dbReference type="EMBL" id="CP003911">
    <property type="protein sequence ID" value="AGU47794.1"/>
    <property type="molecule type" value="Genomic_DNA"/>
</dbReference>
<dbReference type="GO" id="GO:0030288">
    <property type="term" value="C:outer membrane-bounded periplasmic space"/>
    <property type="evidence" value="ECO:0007669"/>
    <property type="project" value="InterPro"/>
</dbReference>
<evidence type="ECO:0000256" key="2">
    <source>
        <dbReference type="ARBA" id="ARBA00009023"/>
    </source>
</evidence>
<evidence type="ECO:0000256" key="5">
    <source>
        <dbReference type="SAM" id="SignalP"/>
    </source>
</evidence>
<dbReference type="InterPro" id="IPR038404">
    <property type="entry name" value="TRAP_DctP_sf"/>
</dbReference>
<dbReference type="PIRSF" id="PIRSF006470">
    <property type="entry name" value="DctB"/>
    <property type="match status" value="1"/>
</dbReference>
<evidence type="ECO:0000313" key="7">
    <source>
        <dbReference type="Proteomes" id="UP000016223"/>
    </source>
</evidence>